<reference evidence="5" key="1">
    <citation type="submission" date="2022-06" db="EMBL/GenBank/DDBJ databases">
        <title>Uncovering the hologenomic basis of an extraordinary plant invasion.</title>
        <authorList>
            <person name="Bieker V.C."/>
            <person name="Martin M.D."/>
            <person name="Gilbert T."/>
            <person name="Hodgins K."/>
            <person name="Battlay P."/>
            <person name="Petersen B."/>
            <person name="Wilson J."/>
        </authorList>
    </citation>
    <scope>NUCLEOTIDE SEQUENCE</scope>
    <source>
        <strain evidence="5">AA19_3_7</strain>
        <tissue evidence="5">Leaf</tissue>
    </source>
</reference>
<comment type="similarity">
    <text evidence="2">Belongs to the CENP-C/MIF2 family.</text>
</comment>
<feature type="region of interest" description="Disordered" evidence="4">
    <location>
        <begin position="369"/>
        <end position="389"/>
    </location>
</feature>
<dbReference type="PANTHER" id="PTHR16684">
    <property type="entry name" value="CENTROMERE PROTEIN C"/>
    <property type="match status" value="1"/>
</dbReference>
<dbReference type="PANTHER" id="PTHR16684:SF11">
    <property type="entry name" value="CENTROMERE PROTEIN C"/>
    <property type="match status" value="1"/>
</dbReference>
<dbReference type="AlphaFoldDB" id="A0AAD5D8M0"/>
<feature type="compositionally biased region" description="Polar residues" evidence="4">
    <location>
        <begin position="178"/>
        <end position="214"/>
    </location>
</feature>
<dbReference type="GO" id="GO:0051455">
    <property type="term" value="P:spindle attachment to meiosis I kinetochore"/>
    <property type="evidence" value="ECO:0007669"/>
    <property type="project" value="TreeGrafter"/>
</dbReference>
<organism evidence="5 6">
    <name type="scientific">Ambrosia artemisiifolia</name>
    <name type="common">Common ragweed</name>
    <dbReference type="NCBI Taxonomy" id="4212"/>
    <lineage>
        <taxon>Eukaryota</taxon>
        <taxon>Viridiplantae</taxon>
        <taxon>Streptophyta</taxon>
        <taxon>Embryophyta</taxon>
        <taxon>Tracheophyta</taxon>
        <taxon>Spermatophyta</taxon>
        <taxon>Magnoliopsida</taxon>
        <taxon>eudicotyledons</taxon>
        <taxon>Gunneridae</taxon>
        <taxon>Pentapetalae</taxon>
        <taxon>asterids</taxon>
        <taxon>campanulids</taxon>
        <taxon>Asterales</taxon>
        <taxon>Asteraceae</taxon>
        <taxon>Asteroideae</taxon>
        <taxon>Heliantheae alliance</taxon>
        <taxon>Heliantheae</taxon>
        <taxon>Ambrosia</taxon>
    </lineage>
</organism>
<sequence length="479" mass="53874">MVQSQTSKPVDPFHGMSILSLHPRTFPDSKASLKSNDLDAIHQYMSSLVLQNPDKHFEEAKSIIDGVSEFMNTKENTEPDMKENENPQKNRPALARKRAKFSMKPDTRQPSTVLEPTFQMDQLHDPEEFFAAYDKFENTIKELKRQKGEDPNEPIIPANARQRRPEIPRRKVSYQHHVYSSQPENNALSSQEAPQNTIESQPMHDSQHETVSPNRKSKEKEVAGSVTNAEDRVNKLFDDLMSSDIADLDENEAVSYLQDRLKIKPVSINDLQLPNIHDIPKVNLFSSVNLIKDQNLLPDTFTLSDNLKENTPGKQKKFSDKSFNPLSSPTPSRSPFLAISTFGKLLSKSIEVESVDPFSSRDINLFPTTITSETNSGPSTHVSKDKEFSVSASKDNLEDLERGHNVEEMDEDIHGNAEDMMEKAASPTKCNLNVEDITDNLHCERDIGENEHPNTSTNKRKKTIATKASKGAGLLGQLV</sequence>
<feature type="compositionally biased region" description="Basic and acidic residues" evidence="4">
    <location>
        <begin position="76"/>
        <end position="88"/>
    </location>
</feature>
<dbReference type="GO" id="GO:0051315">
    <property type="term" value="P:attachment of mitotic spindle microtubules to kinetochore"/>
    <property type="evidence" value="ECO:0007669"/>
    <property type="project" value="TreeGrafter"/>
</dbReference>
<evidence type="ECO:0000256" key="1">
    <source>
        <dbReference type="ARBA" id="ARBA00004123"/>
    </source>
</evidence>
<feature type="region of interest" description="Disordered" evidence="4">
    <location>
        <begin position="307"/>
        <end position="332"/>
    </location>
</feature>
<feature type="compositionally biased region" description="Polar residues" evidence="4">
    <location>
        <begin position="369"/>
        <end position="381"/>
    </location>
</feature>
<feature type="compositionally biased region" description="Polar residues" evidence="4">
    <location>
        <begin position="321"/>
        <end position="332"/>
    </location>
</feature>
<comment type="subcellular location">
    <subcellularLocation>
        <location evidence="1">Nucleus</location>
    </subcellularLocation>
</comment>
<gene>
    <name evidence="5" type="ORF">M8C21_026767</name>
</gene>
<evidence type="ECO:0000256" key="2">
    <source>
        <dbReference type="ARBA" id="ARBA00010291"/>
    </source>
</evidence>
<evidence type="ECO:0000256" key="3">
    <source>
        <dbReference type="ARBA" id="ARBA00023242"/>
    </source>
</evidence>
<keyword evidence="6" id="KW-1185">Reference proteome</keyword>
<accession>A0AAD5D8M0</accession>
<feature type="region of interest" description="Disordered" evidence="4">
    <location>
        <begin position="446"/>
        <end position="479"/>
    </location>
</feature>
<feature type="region of interest" description="Disordered" evidence="4">
    <location>
        <begin position="76"/>
        <end position="111"/>
    </location>
</feature>
<dbReference type="EMBL" id="JAMZMK010002234">
    <property type="protein sequence ID" value="KAI7754954.1"/>
    <property type="molecule type" value="Genomic_DNA"/>
</dbReference>
<dbReference type="GO" id="GO:0019237">
    <property type="term" value="F:centromeric DNA binding"/>
    <property type="evidence" value="ECO:0007669"/>
    <property type="project" value="InterPro"/>
</dbReference>
<dbReference type="GO" id="GO:0000776">
    <property type="term" value="C:kinetochore"/>
    <property type="evidence" value="ECO:0007669"/>
    <property type="project" value="InterPro"/>
</dbReference>
<evidence type="ECO:0000313" key="6">
    <source>
        <dbReference type="Proteomes" id="UP001206925"/>
    </source>
</evidence>
<proteinExistence type="inferred from homology"/>
<dbReference type="Proteomes" id="UP001206925">
    <property type="component" value="Unassembled WGS sequence"/>
</dbReference>
<dbReference type="InterPro" id="IPR028386">
    <property type="entry name" value="CENP-C/Mif2/cnp3"/>
</dbReference>
<comment type="caution">
    <text evidence="5">The sequence shown here is derived from an EMBL/GenBank/DDBJ whole genome shotgun (WGS) entry which is preliminary data.</text>
</comment>
<name>A0AAD5D8M0_AMBAR</name>
<evidence type="ECO:0000256" key="4">
    <source>
        <dbReference type="SAM" id="MobiDB-lite"/>
    </source>
</evidence>
<keyword evidence="3" id="KW-0539">Nucleus</keyword>
<feature type="region of interest" description="Disordered" evidence="4">
    <location>
        <begin position="174"/>
        <end position="227"/>
    </location>
</feature>
<protein>
    <submittedName>
        <fullName evidence="5">Uncharacterized protein</fullName>
    </submittedName>
</protein>
<evidence type="ECO:0000313" key="5">
    <source>
        <dbReference type="EMBL" id="KAI7754954.1"/>
    </source>
</evidence>
<dbReference type="GO" id="GO:0051382">
    <property type="term" value="P:kinetochore assembly"/>
    <property type="evidence" value="ECO:0007669"/>
    <property type="project" value="InterPro"/>
</dbReference>
<dbReference type="GO" id="GO:0005634">
    <property type="term" value="C:nucleus"/>
    <property type="evidence" value="ECO:0007669"/>
    <property type="project" value="UniProtKB-SubCell"/>
</dbReference>